<evidence type="ECO:0000313" key="3">
    <source>
        <dbReference type="RefSeq" id="XP_021838099.1"/>
    </source>
</evidence>
<evidence type="ECO:0000259" key="1">
    <source>
        <dbReference type="Pfam" id="PF10551"/>
    </source>
</evidence>
<reference evidence="3" key="2">
    <citation type="submission" date="2025-08" db="UniProtKB">
        <authorList>
            <consortium name="RefSeq"/>
        </authorList>
    </citation>
    <scope>IDENTIFICATION</scope>
    <source>
        <tissue evidence="3">Leaf</tissue>
    </source>
</reference>
<keyword evidence="2" id="KW-1185">Reference proteome</keyword>
<dbReference type="PANTHER" id="PTHR31569">
    <property type="entry name" value="SWIM-TYPE DOMAIN-CONTAINING PROTEIN"/>
    <property type="match status" value="1"/>
</dbReference>
<feature type="domain" description="MULE transposase" evidence="1">
    <location>
        <begin position="217"/>
        <end position="312"/>
    </location>
</feature>
<dbReference type="InterPro" id="IPR014842">
    <property type="entry name" value="AFT"/>
</dbReference>
<proteinExistence type="predicted"/>
<dbReference type="OrthoDB" id="4327540at2759"/>
<dbReference type="Pfam" id="PF10551">
    <property type="entry name" value="MULE"/>
    <property type="match status" value="1"/>
</dbReference>
<dbReference type="GeneID" id="110777821"/>
<organism evidence="2 3">
    <name type="scientific">Spinacia oleracea</name>
    <name type="common">Spinach</name>
    <dbReference type="NCBI Taxonomy" id="3562"/>
    <lineage>
        <taxon>Eukaryota</taxon>
        <taxon>Viridiplantae</taxon>
        <taxon>Streptophyta</taxon>
        <taxon>Embryophyta</taxon>
        <taxon>Tracheophyta</taxon>
        <taxon>Spermatophyta</taxon>
        <taxon>Magnoliopsida</taxon>
        <taxon>eudicotyledons</taxon>
        <taxon>Gunneridae</taxon>
        <taxon>Pentapetalae</taxon>
        <taxon>Caryophyllales</taxon>
        <taxon>Chenopodiaceae</taxon>
        <taxon>Chenopodioideae</taxon>
        <taxon>Anserineae</taxon>
        <taxon>Spinacia</taxon>
    </lineage>
</organism>
<dbReference type="RefSeq" id="XP_021838099.1">
    <property type="nucleotide sequence ID" value="XM_021982407.1"/>
</dbReference>
<dbReference type="InterPro" id="IPR052579">
    <property type="entry name" value="Zinc_finger_SWIM"/>
</dbReference>
<dbReference type="GO" id="GO:0045944">
    <property type="term" value="P:positive regulation of transcription by RNA polymerase II"/>
    <property type="evidence" value="ECO:0007669"/>
    <property type="project" value="InterPro"/>
</dbReference>
<reference evidence="2" key="1">
    <citation type="journal article" date="2021" name="Nat. Commun.">
        <title>Genomic analyses provide insights into spinach domestication and the genetic basis of agronomic traits.</title>
        <authorList>
            <person name="Cai X."/>
            <person name="Sun X."/>
            <person name="Xu C."/>
            <person name="Sun H."/>
            <person name="Wang X."/>
            <person name="Ge C."/>
            <person name="Zhang Z."/>
            <person name="Wang Q."/>
            <person name="Fei Z."/>
            <person name="Jiao C."/>
            <person name="Wang Q."/>
        </authorList>
    </citation>
    <scope>NUCLEOTIDE SEQUENCE [LARGE SCALE GENOMIC DNA]</scope>
    <source>
        <strain evidence="2">cv. Varoflay</strain>
    </source>
</reference>
<accession>A0A9R0HYB4</accession>
<dbReference type="Pfam" id="PF08731">
    <property type="entry name" value="AFT"/>
    <property type="match status" value="1"/>
</dbReference>
<dbReference type="GO" id="GO:0000981">
    <property type="term" value="F:DNA-binding transcription factor activity, RNA polymerase II-specific"/>
    <property type="evidence" value="ECO:0007669"/>
    <property type="project" value="InterPro"/>
</dbReference>
<dbReference type="InterPro" id="IPR018289">
    <property type="entry name" value="MULE_transposase_dom"/>
</dbReference>
<dbReference type="KEGG" id="soe:110777821"/>
<evidence type="ECO:0000313" key="2">
    <source>
        <dbReference type="Proteomes" id="UP000813463"/>
    </source>
</evidence>
<dbReference type="PANTHER" id="PTHR31569:SF4">
    <property type="entry name" value="SWIM-TYPE DOMAIN-CONTAINING PROTEIN"/>
    <property type="match status" value="1"/>
</dbReference>
<dbReference type="GO" id="GO:0010106">
    <property type="term" value="P:cellular response to iron ion starvation"/>
    <property type="evidence" value="ECO:0007669"/>
    <property type="project" value="InterPro"/>
</dbReference>
<dbReference type="Proteomes" id="UP000813463">
    <property type="component" value="Chromosome 5"/>
</dbReference>
<sequence length="318" mass="36793">MDEVETLFHEKFHNREELIQKARQFYAAKGYGLSIRDSKKDKYVVLCCDRGGKYRNRGKISIDNRKKITCTRLINCPFELQAKLVGGEFWRLEINNNNHNHDPSEDMSGHPSSRCLTKEEIKDIEKMSLAGIQPRQIISSLRQKNPNLQAVARTIYNLKSKIQKESLGNRSLIQALFEELEQGGFTFTYVKDDRGHLTHVFFAHPRSIMLAKRYSTVFVMDCTYKTNKYGMPLLDIIGMTSLNKSFYAAFVLLRSEKEEDYVWDLKNFSSMLGLNCQPQVIVTDRELALISAINIVFPETTHLLCVWHIQKNIVVKCK</sequence>
<dbReference type="AlphaFoldDB" id="A0A9R0HYB4"/>
<gene>
    <name evidence="3" type="primary">LOC110777821</name>
</gene>
<protein>
    <submittedName>
        <fullName evidence="3">Protein FAR1-RELATED SEQUENCE 5-like</fullName>
    </submittedName>
</protein>
<name>A0A9R0HYB4_SPIOL</name>